<comment type="subcellular location">
    <subcellularLocation>
        <location evidence="1">Membrane</location>
        <topology evidence="1">Single-pass type I membrane protein</topology>
    </subcellularLocation>
</comment>
<reference evidence="8 9" key="1">
    <citation type="submission" date="2022-12" db="EMBL/GenBank/DDBJ databases">
        <title>Chromosome-level genome of Tegillarca granosa.</title>
        <authorList>
            <person name="Kim J."/>
        </authorList>
    </citation>
    <scope>NUCLEOTIDE SEQUENCE [LARGE SCALE GENOMIC DNA]</scope>
    <source>
        <strain evidence="8">Teg-2019</strain>
        <tissue evidence="8">Adductor muscle</tissue>
    </source>
</reference>
<name>A0ABQ9FGP0_TEGGR</name>
<dbReference type="PANTHER" id="PTHR11640">
    <property type="entry name" value="NEPHRIN"/>
    <property type="match status" value="1"/>
</dbReference>
<dbReference type="Proteomes" id="UP001217089">
    <property type="component" value="Unassembled WGS sequence"/>
</dbReference>
<dbReference type="SMART" id="SM00409">
    <property type="entry name" value="IG"/>
    <property type="match status" value="2"/>
</dbReference>
<evidence type="ECO:0000256" key="4">
    <source>
        <dbReference type="ARBA" id="ARBA00023180"/>
    </source>
</evidence>
<keyword evidence="6" id="KW-1133">Transmembrane helix</keyword>
<dbReference type="PROSITE" id="PS50835">
    <property type="entry name" value="IG_LIKE"/>
    <property type="match status" value="2"/>
</dbReference>
<accession>A0ABQ9FGP0</accession>
<evidence type="ECO:0000256" key="3">
    <source>
        <dbReference type="ARBA" id="ARBA00023157"/>
    </source>
</evidence>
<evidence type="ECO:0000313" key="8">
    <source>
        <dbReference type="EMBL" id="KAJ8316459.1"/>
    </source>
</evidence>
<dbReference type="InterPro" id="IPR007110">
    <property type="entry name" value="Ig-like_dom"/>
</dbReference>
<protein>
    <recommendedName>
        <fullName evidence="7">Ig-like domain-containing protein</fullName>
    </recommendedName>
</protein>
<dbReference type="EMBL" id="JARBDR010000328">
    <property type="protein sequence ID" value="KAJ8316459.1"/>
    <property type="molecule type" value="Genomic_DNA"/>
</dbReference>
<dbReference type="InterPro" id="IPR051275">
    <property type="entry name" value="Cell_adhesion_signaling"/>
</dbReference>
<feature type="domain" description="Ig-like" evidence="7">
    <location>
        <begin position="71"/>
        <end position="105"/>
    </location>
</feature>
<keyword evidence="5" id="KW-0393">Immunoglobulin domain</keyword>
<feature type="transmembrane region" description="Helical" evidence="6">
    <location>
        <begin position="388"/>
        <end position="414"/>
    </location>
</feature>
<proteinExistence type="predicted"/>
<keyword evidence="9" id="KW-1185">Reference proteome</keyword>
<feature type="domain" description="Ig-like" evidence="7">
    <location>
        <begin position="164"/>
        <end position="260"/>
    </location>
</feature>
<keyword evidence="3" id="KW-1015">Disulfide bond</keyword>
<keyword evidence="2 6" id="KW-0472">Membrane</keyword>
<dbReference type="Pfam" id="PF08205">
    <property type="entry name" value="C2-set_2"/>
    <property type="match status" value="1"/>
</dbReference>
<evidence type="ECO:0000256" key="6">
    <source>
        <dbReference type="SAM" id="Phobius"/>
    </source>
</evidence>
<dbReference type="InterPro" id="IPR013783">
    <property type="entry name" value="Ig-like_fold"/>
</dbReference>
<sequence length="428" mass="48221">MRQSNVNSANNGHLQMILKKSIIIFTEQNLYFFKHETKKDPTNSHPCITFIFITYILPDNCLVVDAPTEAPNITGYKSFQGIREGEDITLTCTVLGGYPQPTLTWICSNMLMDAKNKSTEGVEEVVLPLIIKRTLHGQQCICNGTSIANYSRASNVFLIVHYPPSATLISAKKQLSSGINYNLFCQVEEGNPTVYYISWSQIFANTVVRNNADLNHLLSNNRHNLTLTEISYKDIGLYTCSVHNYITDLNGNLLQNKSVPIQRNFSAVFASSNVFQYVSGRSFDVKIPFYCQPKVMNINDLMWLRKENYKQQKVSNSGLSFSLLTAIIRIPFYRTSVMVDGQVAIMTIKVSSYALDGNYVLRVRNIEGVYESFEFEIKVKGKEQQTSLSVIVGCSVGVVIFVAAVVVVVIYVVLRRKTSQGKDRKEKK</sequence>
<evidence type="ECO:0000313" key="9">
    <source>
        <dbReference type="Proteomes" id="UP001217089"/>
    </source>
</evidence>
<dbReference type="InterPro" id="IPR003599">
    <property type="entry name" value="Ig_sub"/>
</dbReference>
<organism evidence="8 9">
    <name type="scientific">Tegillarca granosa</name>
    <name type="common">Malaysian cockle</name>
    <name type="synonym">Anadara granosa</name>
    <dbReference type="NCBI Taxonomy" id="220873"/>
    <lineage>
        <taxon>Eukaryota</taxon>
        <taxon>Metazoa</taxon>
        <taxon>Spiralia</taxon>
        <taxon>Lophotrochozoa</taxon>
        <taxon>Mollusca</taxon>
        <taxon>Bivalvia</taxon>
        <taxon>Autobranchia</taxon>
        <taxon>Pteriomorphia</taxon>
        <taxon>Arcoida</taxon>
        <taxon>Arcoidea</taxon>
        <taxon>Arcidae</taxon>
        <taxon>Tegillarca</taxon>
    </lineage>
</organism>
<dbReference type="Gene3D" id="2.60.40.10">
    <property type="entry name" value="Immunoglobulins"/>
    <property type="match status" value="2"/>
</dbReference>
<keyword evidence="4" id="KW-0325">Glycoprotein</keyword>
<dbReference type="Pfam" id="PF13927">
    <property type="entry name" value="Ig_3"/>
    <property type="match status" value="1"/>
</dbReference>
<dbReference type="PANTHER" id="PTHR11640:SF31">
    <property type="entry name" value="IRREGULAR CHIASM C-ROUGHEST PROTEIN-RELATED"/>
    <property type="match status" value="1"/>
</dbReference>
<evidence type="ECO:0000259" key="7">
    <source>
        <dbReference type="PROSITE" id="PS50835"/>
    </source>
</evidence>
<dbReference type="InterPro" id="IPR013162">
    <property type="entry name" value="CD80_C2-set"/>
</dbReference>
<dbReference type="CDD" id="cd00096">
    <property type="entry name" value="Ig"/>
    <property type="match status" value="1"/>
</dbReference>
<dbReference type="InterPro" id="IPR036179">
    <property type="entry name" value="Ig-like_dom_sf"/>
</dbReference>
<comment type="caution">
    <text evidence="8">The sequence shown here is derived from an EMBL/GenBank/DDBJ whole genome shotgun (WGS) entry which is preliminary data.</text>
</comment>
<keyword evidence="6" id="KW-0812">Transmembrane</keyword>
<gene>
    <name evidence="8" type="ORF">KUTeg_006473</name>
</gene>
<evidence type="ECO:0000256" key="2">
    <source>
        <dbReference type="ARBA" id="ARBA00023136"/>
    </source>
</evidence>
<evidence type="ECO:0000256" key="5">
    <source>
        <dbReference type="ARBA" id="ARBA00023319"/>
    </source>
</evidence>
<dbReference type="SUPFAM" id="SSF48726">
    <property type="entry name" value="Immunoglobulin"/>
    <property type="match status" value="2"/>
</dbReference>
<evidence type="ECO:0000256" key="1">
    <source>
        <dbReference type="ARBA" id="ARBA00004479"/>
    </source>
</evidence>